<feature type="compositionally biased region" description="Polar residues" evidence="1">
    <location>
        <begin position="280"/>
        <end position="296"/>
    </location>
</feature>
<accession>A0A7R9ZRL7</accession>
<dbReference type="EMBL" id="HBEF01022003">
    <property type="protein sequence ID" value="CAD8341479.1"/>
    <property type="molecule type" value="Transcribed_RNA"/>
</dbReference>
<dbReference type="PANTHER" id="PTHR28620:SF1">
    <property type="entry name" value="CENP-V_GFA DOMAIN-CONTAINING PROTEIN"/>
    <property type="match status" value="1"/>
</dbReference>
<feature type="compositionally biased region" description="Polar residues" evidence="1">
    <location>
        <begin position="209"/>
        <end position="242"/>
    </location>
</feature>
<gene>
    <name evidence="2" type="ORF">CAUS1442_LOCUS13614</name>
</gene>
<evidence type="ECO:0000313" key="2">
    <source>
        <dbReference type="EMBL" id="CAD8341479.1"/>
    </source>
</evidence>
<dbReference type="PANTHER" id="PTHR28620">
    <property type="entry name" value="CENTROMERE PROTEIN V"/>
    <property type="match status" value="1"/>
</dbReference>
<protein>
    <recommendedName>
        <fullName evidence="3">CENP-V/GFA domain-containing protein</fullName>
    </recommendedName>
</protein>
<name>A0A7R9ZRL7_9STRA</name>
<reference evidence="2" key="1">
    <citation type="submission" date="2021-01" db="EMBL/GenBank/DDBJ databases">
        <authorList>
            <person name="Corre E."/>
            <person name="Pelletier E."/>
            <person name="Niang G."/>
            <person name="Scheremetjew M."/>
            <person name="Finn R."/>
            <person name="Kale V."/>
            <person name="Holt S."/>
            <person name="Cochrane G."/>
            <person name="Meng A."/>
            <person name="Brown T."/>
            <person name="Cohen L."/>
        </authorList>
    </citation>
    <scope>NUCLEOTIDE SEQUENCE</scope>
    <source>
        <strain evidence="2">CCMP3328</strain>
    </source>
</reference>
<feature type="compositionally biased region" description="Polar residues" evidence="1">
    <location>
        <begin position="251"/>
        <end position="260"/>
    </location>
</feature>
<dbReference type="Gene3D" id="2.170.150.70">
    <property type="match status" value="1"/>
</dbReference>
<dbReference type="InterPro" id="IPR011057">
    <property type="entry name" value="Mss4-like_sf"/>
</dbReference>
<dbReference type="SUPFAM" id="SSF51316">
    <property type="entry name" value="Mss4-like"/>
    <property type="match status" value="1"/>
</dbReference>
<evidence type="ECO:0008006" key="3">
    <source>
        <dbReference type="Google" id="ProtNLM"/>
    </source>
</evidence>
<evidence type="ECO:0000256" key="1">
    <source>
        <dbReference type="SAM" id="MobiDB-lite"/>
    </source>
</evidence>
<dbReference type="AlphaFoldDB" id="A0A7R9ZRL7"/>
<organism evidence="2">
    <name type="scientific">Craspedostauros australis</name>
    <dbReference type="NCBI Taxonomy" id="1486917"/>
    <lineage>
        <taxon>Eukaryota</taxon>
        <taxon>Sar</taxon>
        <taxon>Stramenopiles</taxon>
        <taxon>Ochrophyta</taxon>
        <taxon>Bacillariophyta</taxon>
        <taxon>Bacillariophyceae</taxon>
        <taxon>Bacillariophycidae</taxon>
        <taxon>Naviculales</taxon>
        <taxon>Naviculaceae</taxon>
        <taxon>Craspedostauros</taxon>
    </lineage>
</organism>
<proteinExistence type="predicted"/>
<dbReference type="InterPro" id="IPR052355">
    <property type="entry name" value="CENP-V-like"/>
</dbReference>
<feature type="region of interest" description="Disordered" evidence="1">
    <location>
        <begin position="202"/>
        <end position="296"/>
    </location>
</feature>
<sequence>MKCTPEFINSGLPYARLSFGIQLLAPRCLPGKDGPGKIQYTHTQVGAECFRVIRGKKFLQSYYVASDGTNYQESKSAHAFCGRCGVHILYAPSKNASTVEVNINCLDDDVHKVRMVSKTDTIAEGLPADSQWEEPLMPISEDLHSTSGFEFKMQNLYDDTRSTQSMFNKRSPYGAMNHGPPTPSTAGSVTDSYISSIGAGTRQLEQEAESMSVTSSVTNPASTVGRSFPQPFQTPTHASTSPIQPPHSDPRNITSPQTREQMLRYMKKHLASPSGGLSAMSPSQMTTPKAQRTSRR</sequence>